<protein>
    <submittedName>
        <fullName evidence="1">Uncharacterized protein</fullName>
    </submittedName>
</protein>
<name>A0A5C5V5P2_9BACT</name>
<proteinExistence type="predicted"/>
<dbReference type="EMBL" id="SJPF01000003">
    <property type="protein sequence ID" value="TWT33249.1"/>
    <property type="molecule type" value="Genomic_DNA"/>
</dbReference>
<sequence>MKTTMREGNNFPQLVEVASQLPDFPWEAELAVLFEPGYEGPFPSDEKIEAAAVQQSPAYLADHAGLLAVARQLLKKRCENWVPETAETWQAESGGRFQSVRQLSRVFAWSAHHAERTGDLSLAVKEIEYGFLLATANRKGGLIVDYLVSAGIEGVGLNALRKMRRKLSLETQRSLPDYLDAYEKSREPYDVIYERDRQWELENGVEEEEWDENWLKQEEFADLTKEERDEIAAQVEAHRQRFAQLTPEEQSQARRNSFAGADLRSLAMLRLLRIELALLVYQAEQGSLPNHLDQLTPNYLASVPPDPHGGGDYRYRGQGKGYLLYGLNEHQIDCGGKRGGLLSVHGGAADFFLDYLDFSDEPQPTNFFSRMLSRIRSGWRSLVHA</sequence>
<keyword evidence="2" id="KW-1185">Reference proteome</keyword>
<organism evidence="1 2">
    <name type="scientific">Blastopirellula retiformator</name>
    <dbReference type="NCBI Taxonomy" id="2527970"/>
    <lineage>
        <taxon>Bacteria</taxon>
        <taxon>Pseudomonadati</taxon>
        <taxon>Planctomycetota</taxon>
        <taxon>Planctomycetia</taxon>
        <taxon>Pirellulales</taxon>
        <taxon>Pirellulaceae</taxon>
        <taxon>Blastopirellula</taxon>
    </lineage>
</organism>
<reference evidence="1 2" key="1">
    <citation type="submission" date="2019-02" db="EMBL/GenBank/DDBJ databases">
        <title>Deep-cultivation of Planctomycetes and their phenomic and genomic characterization uncovers novel biology.</title>
        <authorList>
            <person name="Wiegand S."/>
            <person name="Jogler M."/>
            <person name="Boedeker C."/>
            <person name="Pinto D."/>
            <person name="Vollmers J."/>
            <person name="Rivas-Marin E."/>
            <person name="Kohn T."/>
            <person name="Peeters S.H."/>
            <person name="Heuer A."/>
            <person name="Rast P."/>
            <person name="Oberbeckmann S."/>
            <person name="Bunk B."/>
            <person name="Jeske O."/>
            <person name="Meyerdierks A."/>
            <person name="Storesund J.E."/>
            <person name="Kallscheuer N."/>
            <person name="Luecker S."/>
            <person name="Lage O.M."/>
            <person name="Pohl T."/>
            <person name="Merkel B.J."/>
            <person name="Hornburger P."/>
            <person name="Mueller R.-W."/>
            <person name="Bruemmer F."/>
            <person name="Labrenz M."/>
            <person name="Spormann A.M."/>
            <person name="Op Den Camp H."/>
            <person name="Overmann J."/>
            <person name="Amann R."/>
            <person name="Jetten M.S.M."/>
            <person name="Mascher T."/>
            <person name="Medema M.H."/>
            <person name="Devos D.P."/>
            <person name="Kaster A.-K."/>
            <person name="Ovreas L."/>
            <person name="Rohde M."/>
            <person name="Galperin M.Y."/>
            <person name="Jogler C."/>
        </authorList>
    </citation>
    <scope>NUCLEOTIDE SEQUENCE [LARGE SCALE GENOMIC DNA]</scope>
    <source>
        <strain evidence="1 2">Enr8</strain>
    </source>
</reference>
<accession>A0A5C5V5P2</accession>
<gene>
    <name evidence="1" type="ORF">Enr8_30740</name>
</gene>
<dbReference type="RefSeq" id="WP_146432949.1">
    <property type="nucleotide sequence ID" value="NZ_SJPF01000003.1"/>
</dbReference>
<evidence type="ECO:0000313" key="2">
    <source>
        <dbReference type="Proteomes" id="UP000318878"/>
    </source>
</evidence>
<dbReference type="AlphaFoldDB" id="A0A5C5V5P2"/>
<evidence type="ECO:0000313" key="1">
    <source>
        <dbReference type="EMBL" id="TWT33249.1"/>
    </source>
</evidence>
<dbReference type="Proteomes" id="UP000318878">
    <property type="component" value="Unassembled WGS sequence"/>
</dbReference>
<dbReference type="OrthoDB" id="287158at2"/>
<comment type="caution">
    <text evidence="1">The sequence shown here is derived from an EMBL/GenBank/DDBJ whole genome shotgun (WGS) entry which is preliminary data.</text>
</comment>